<evidence type="ECO:0000313" key="2">
    <source>
        <dbReference type="EMBL" id="NME72386.1"/>
    </source>
</evidence>
<name>A0A7X9XD01_9BACT</name>
<evidence type="ECO:0000256" key="1">
    <source>
        <dbReference type="SAM" id="Phobius"/>
    </source>
</evidence>
<comment type="caution">
    <text evidence="2">The sequence shown here is derived from an EMBL/GenBank/DDBJ whole genome shotgun (WGS) entry which is preliminary data.</text>
</comment>
<keyword evidence="1" id="KW-1133">Transmembrane helix</keyword>
<reference evidence="2 3" key="1">
    <citation type="submission" date="2020-04" db="EMBL/GenBank/DDBJ databases">
        <title>Flammeovirga sp. SR4, a novel species isolated from seawater.</title>
        <authorList>
            <person name="Wang X."/>
        </authorList>
    </citation>
    <scope>NUCLEOTIDE SEQUENCE [LARGE SCALE GENOMIC DNA]</scope>
    <source>
        <strain evidence="2 3">ATCC 23126</strain>
    </source>
</reference>
<dbReference type="EMBL" id="JABANE010000156">
    <property type="protein sequence ID" value="NME72386.1"/>
    <property type="molecule type" value="Genomic_DNA"/>
</dbReference>
<dbReference type="Proteomes" id="UP000576082">
    <property type="component" value="Unassembled WGS sequence"/>
</dbReference>
<feature type="transmembrane region" description="Helical" evidence="1">
    <location>
        <begin position="9"/>
        <end position="26"/>
    </location>
</feature>
<keyword evidence="3" id="KW-1185">Reference proteome</keyword>
<evidence type="ECO:0000313" key="3">
    <source>
        <dbReference type="Proteomes" id="UP000576082"/>
    </source>
</evidence>
<feature type="transmembrane region" description="Helical" evidence="1">
    <location>
        <begin position="79"/>
        <end position="98"/>
    </location>
</feature>
<accession>A0A7X9XD01</accession>
<keyword evidence="1" id="KW-0472">Membrane</keyword>
<sequence>MFVWSGKGIFAIFVFLASAIIFGLIFPGTSASYGFGFCFIVTAVFSWFMGKKWNDQDAKMYIDEDSGQKVIVKGNHTIFWIKLQYWGPIFLLIGLYFISTKFF</sequence>
<keyword evidence="1" id="KW-0812">Transmembrane</keyword>
<dbReference type="AlphaFoldDB" id="A0A7X9XD01"/>
<protein>
    <submittedName>
        <fullName evidence="2">Uncharacterized protein</fullName>
    </submittedName>
</protein>
<dbReference type="RefSeq" id="WP_169660579.1">
    <property type="nucleotide sequence ID" value="NZ_JABANE010000156.1"/>
</dbReference>
<organism evidence="2 3">
    <name type="scientific">Flammeovirga aprica JL-4</name>
    <dbReference type="NCBI Taxonomy" id="694437"/>
    <lineage>
        <taxon>Bacteria</taxon>
        <taxon>Pseudomonadati</taxon>
        <taxon>Bacteroidota</taxon>
        <taxon>Cytophagia</taxon>
        <taxon>Cytophagales</taxon>
        <taxon>Flammeovirgaceae</taxon>
        <taxon>Flammeovirga</taxon>
    </lineage>
</organism>
<feature type="transmembrane region" description="Helical" evidence="1">
    <location>
        <begin position="32"/>
        <end position="50"/>
    </location>
</feature>
<gene>
    <name evidence="2" type="ORF">HHU12_30775</name>
</gene>
<proteinExistence type="predicted"/>